<feature type="transmembrane region" description="Helical" evidence="1">
    <location>
        <begin position="155"/>
        <end position="174"/>
    </location>
</feature>
<accession>A0ABN3V9G6</accession>
<dbReference type="EMBL" id="BAAAUX010000010">
    <property type="protein sequence ID" value="GAA2783999.1"/>
    <property type="molecule type" value="Genomic_DNA"/>
</dbReference>
<feature type="transmembrane region" description="Helical" evidence="1">
    <location>
        <begin position="83"/>
        <end position="104"/>
    </location>
</feature>
<sequence length="286" mass="30158">MLFFVYGARLSAAEALAGVRNWRLHLLILLLTFALFPLLGLAARLLVPGAVTPELYVGLAFLCALPSTVQSSITFTSLARGNVAAAICAATFSNVLGVVLAPLLVGMLVRTEGGALSAGAIRDIVLLLLVPFLLGLCLHGWTGSALRRHRRAFGLVERGVILMAVYAAFSEGTVSGVWHQLTAPRIATLVLVDAVLLAVVLAVAVAVTRAAGFDRADAVPIVFCGSQKSLATGLPMATVMFAGQGVGLVVLPLMLYHQLQLIICAWLARRFAQQETSEPEKESTCA</sequence>
<dbReference type="InterPro" id="IPR038770">
    <property type="entry name" value="Na+/solute_symporter_sf"/>
</dbReference>
<comment type="caution">
    <text evidence="2">The sequence shown here is derived from an EMBL/GenBank/DDBJ whole genome shotgun (WGS) entry which is preliminary data.</text>
</comment>
<keyword evidence="1" id="KW-0812">Transmembrane</keyword>
<dbReference type="PANTHER" id="PTHR18640">
    <property type="entry name" value="SOLUTE CARRIER FAMILY 10 MEMBER 7"/>
    <property type="match status" value="1"/>
</dbReference>
<proteinExistence type="predicted"/>
<reference evidence="2 3" key="1">
    <citation type="journal article" date="2019" name="Int. J. Syst. Evol. Microbiol.">
        <title>The Global Catalogue of Microorganisms (GCM) 10K type strain sequencing project: providing services to taxonomists for standard genome sequencing and annotation.</title>
        <authorList>
            <consortium name="The Broad Institute Genomics Platform"/>
            <consortium name="The Broad Institute Genome Sequencing Center for Infectious Disease"/>
            <person name="Wu L."/>
            <person name="Ma J."/>
        </authorList>
    </citation>
    <scope>NUCLEOTIDE SEQUENCE [LARGE SCALE GENOMIC DNA]</scope>
    <source>
        <strain evidence="2 3">JCM 9383</strain>
    </source>
</reference>
<feature type="transmembrane region" description="Helical" evidence="1">
    <location>
        <begin position="55"/>
        <end position="76"/>
    </location>
</feature>
<gene>
    <name evidence="2" type="ORF">GCM10010470_17560</name>
</gene>
<feature type="transmembrane region" description="Helical" evidence="1">
    <location>
        <begin position="219"/>
        <end position="242"/>
    </location>
</feature>
<dbReference type="Gene3D" id="1.20.1530.20">
    <property type="match status" value="1"/>
</dbReference>
<evidence type="ECO:0000313" key="2">
    <source>
        <dbReference type="EMBL" id="GAA2783999.1"/>
    </source>
</evidence>
<dbReference type="PIRSF" id="PIRSF026166">
    <property type="entry name" value="UCP026166"/>
    <property type="match status" value="1"/>
</dbReference>
<feature type="transmembrane region" description="Helical" evidence="1">
    <location>
        <begin position="186"/>
        <end position="207"/>
    </location>
</feature>
<dbReference type="Pfam" id="PF13593">
    <property type="entry name" value="SBF_like"/>
    <property type="match status" value="1"/>
</dbReference>
<name>A0ABN3V9G6_9PSEU</name>
<evidence type="ECO:0000256" key="1">
    <source>
        <dbReference type="SAM" id="Phobius"/>
    </source>
</evidence>
<dbReference type="InterPro" id="IPR016833">
    <property type="entry name" value="Put_Na-Bile_cotransptr"/>
</dbReference>
<feature type="transmembrane region" description="Helical" evidence="1">
    <location>
        <begin position="124"/>
        <end position="143"/>
    </location>
</feature>
<organism evidence="2 3">
    <name type="scientific">Saccharopolyspora taberi</name>
    <dbReference type="NCBI Taxonomy" id="60895"/>
    <lineage>
        <taxon>Bacteria</taxon>
        <taxon>Bacillati</taxon>
        <taxon>Actinomycetota</taxon>
        <taxon>Actinomycetes</taxon>
        <taxon>Pseudonocardiales</taxon>
        <taxon>Pseudonocardiaceae</taxon>
        <taxon>Saccharopolyspora</taxon>
    </lineage>
</organism>
<keyword evidence="1" id="KW-0472">Membrane</keyword>
<dbReference type="PANTHER" id="PTHR18640:SF5">
    <property type="entry name" value="SODIUM_BILE ACID COTRANSPORTER 7"/>
    <property type="match status" value="1"/>
</dbReference>
<dbReference type="Proteomes" id="UP001500979">
    <property type="component" value="Unassembled WGS sequence"/>
</dbReference>
<protein>
    <submittedName>
        <fullName evidence="2">Bile acid:sodium symporter</fullName>
    </submittedName>
</protein>
<keyword evidence="1" id="KW-1133">Transmembrane helix</keyword>
<keyword evidence="3" id="KW-1185">Reference proteome</keyword>
<feature type="transmembrane region" description="Helical" evidence="1">
    <location>
        <begin position="24"/>
        <end position="43"/>
    </location>
</feature>
<evidence type="ECO:0000313" key="3">
    <source>
        <dbReference type="Proteomes" id="UP001500979"/>
    </source>
</evidence>